<dbReference type="EMBL" id="SMOD01000012">
    <property type="protein sequence ID" value="TDG07098.1"/>
    <property type="molecule type" value="Genomic_DNA"/>
</dbReference>
<accession>A0A4R5LD06</accession>
<sequence length="148" mass="16736">MRDTIMHTPHPDFKSLLNIFRFTSDDETRARPCKPEPEPATQPDATILAELLRARALMVRVESSGVKFPDQIYDVFVEALTAYDQKCWTEQIDRSFCITLNLLESVARHRRGASAARPVCTDATLVNQENPGPKAIISEHRNALDGNW</sequence>
<reference evidence="1 2" key="1">
    <citation type="submission" date="2019-03" db="EMBL/GenBank/DDBJ databases">
        <title>Paraburkholderia sp. isolated from native Mimosa gymnas in Guartela State Park, Brazil.</title>
        <authorList>
            <person name="Paulitsch F."/>
            <person name="Hungria M."/>
            <person name="Delamuta J.R.M."/>
            <person name="Ribeiro R.A."/>
            <person name="Dall'Agnol R."/>
            <person name="Silva J.S.B."/>
        </authorList>
    </citation>
    <scope>NUCLEOTIDE SEQUENCE [LARGE SCALE GENOMIC DNA]</scope>
    <source>
        <strain evidence="1 2">CNPSo 3008</strain>
    </source>
</reference>
<dbReference type="AlphaFoldDB" id="A0A4R5LD06"/>
<evidence type="ECO:0000313" key="1">
    <source>
        <dbReference type="EMBL" id="TDG07098.1"/>
    </source>
</evidence>
<dbReference type="OrthoDB" id="9092190at2"/>
<proteinExistence type="predicted"/>
<evidence type="ECO:0000313" key="2">
    <source>
        <dbReference type="Proteomes" id="UP000295606"/>
    </source>
</evidence>
<name>A0A4R5LD06_9BURK</name>
<gene>
    <name evidence="1" type="ORF">E1N52_17790</name>
</gene>
<protein>
    <submittedName>
        <fullName evidence="1">Uncharacterized protein</fullName>
    </submittedName>
</protein>
<comment type="caution">
    <text evidence="1">The sequence shown here is derived from an EMBL/GenBank/DDBJ whole genome shotgun (WGS) entry which is preliminary data.</text>
</comment>
<organism evidence="1 2">
    <name type="scientific">Paraburkholderia guartelaensis</name>
    <dbReference type="NCBI Taxonomy" id="2546446"/>
    <lineage>
        <taxon>Bacteria</taxon>
        <taxon>Pseudomonadati</taxon>
        <taxon>Pseudomonadota</taxon>
        <taxon>Betaproteobacteria</taxon>
        <taxon>Burkholderiales</taxon>
        <taxon>Burkholderiaceae</taxon>
        <taxon>Paraburkholderia</taxon>
    </lineage>
</organism>
<dbReference type="RefSeq" id="WP_133184068.1">
    <property type="nucleotide sequence ID" value="NZ_SMOD01000012.1"/>
</dbReference>
<dbReference type="Proteomes" id="UP000295606">
    <property type="component" value="Unassembled WGS sequence"/>
</dbReference>